<accession>A0ABQ3M7C9</accession>
<feature type="domain" description="HTH luxR-type" evidence="4">
    <location>
        <begin position="155"/>
        <end position="220"/>
    </location>
</feature>
<name>A0ABQ3M7C9_9PSEU</name>
<dbReference type="CDD" id="cd06170">
    <property type="entry name" value="LuxR_C_like"/>
    <property type="match status" value="1"/>
</dbReference>
<dbReference type="SMART" id="SM00421">
    <property type="entry name" value="HTH_LUXR"/>
    <property type="match status" value="1"/>
</dbReference>
<sequence length="222" mass="23778">MLIQGEKTARRTDRVRVAVHAPDLLAGLGTTSILGADERLDVLADTDLGPAEVIVTVGDSIGDGVFAFLRQVRAASSLASPPRCVIVTDHFPVQVLMTAIECGMAALLPRRDLDSEHLVRTILAVSQGAGALPPRLQGSLLSQLERIQEDLLVPNGLALSGLSDREREVLRLLADGHGTEEIAAKLAYSESTVKNVLHRVMSRYGLHNRTHAVAFALRTGSI</sequence>
<evidence type="ECO:0000259" key="4">
    <source>
        <dbReference type="PROSITE" id="PS50043"/>
    </source>
</evidence>
<dbReference type="EMBL" id="BNAY01000011">
    <property type="protein sequence ID" value="GHH34768.1"/>
    <property type="molecule type" value="Genomic_DNA"/>
</dbReference>
<dbReference type="PRINTS" id="PR00038">
    <property type="entry name" value="HTHLUXR"/>
</dbReference>
<dbReference type="RefSeq" id="WP_191259169.1">
    <property type="nucleotide sequence ID" value="NZ_BNAY01000011.1"/>
</dbReference>
<organism evidence="5 6">
    <name type="scientific">Amycolatopsis oliviviridis</name>
    <dbReference type="NCBI Taxonomy" id="1471590"/>
    <lineage>
        <taxon>Bacteria</taxon>
        <taxon>Bacillati</taxon>
        <taxon>Actinomycetota</taxon>
        <taxon>Actinomycetes</taxon>
        <taxon>Pseudonocardiales</taxon>
        <taxon>Pseudonocardiaceae</taxon>
        <taxon>Amycolatopsis</taxon>
    </lineage>
</organism>
<keyword evidence="1" id="KW-0805">Transcription regulation</keyword>
<dbReference type="PROSITE" id="PS00622">
    <property type="entry name" value="HTH_LUXR_1"/>
    <property type="match status" value="1"/>
</dbReference>
<evidence type="ECO:0000256" key="2">
    <source>
        <dbReference type="ARBA" id="ARBA00023125"/>
    </source>
</evidence>
<dbReference type="InterPro" id="IPR000792">
    <property type="entry name" value="Tscrpt_reg_LuxR_C"/>
</dbReference>
<evidence type="ECO:0000256" key="1">
    <source>
        <dbReference type="ARBA" id="ARBA00023015"/>
    </source>
</evidence>
<dbReference type="PANTHER" id="PTHR43214:SF24">
    <property type="entry name" value="TRANSCRIPTIONAL REGULATORY PROTEIN NARL-RELATED"/>
    <property type="match status" value="1"/>
</dbReference>
<dbReference type="PROSITE" id="PS50043">
    <property type="entry name" value="HTH_LUXR_2"/>
    <property type="match status" value="1"/>
</dbReference>
<keyword evidence="3" id="KW-0804">Transcription</keyword>
<protein>
    <submittedName>
        <fullName evidence="5">Helix-turn-helix transcriptional regulator</fullName>
    </submittedName>
</protein>
<comment type="caution">
    <text evidence="5">The sequence shown here is derived from an EMBL/GenBank/DDBJ whole genome shotgun (WGS) entry which is preliminary data.</text>
</comment>
<proteinExistence type="predicted"/>
<evidence type="ECO:0000313" key="5">
    <source>
        <dbReference type="EMBL" id="GHH34768.1"/>
    </source>
</evidence>
<gene>
    <name evidence="5" type="ORF">GCM10017790_75170</name>
</gene>
<evidence type="ECO:0000256" key="3">
    <source>
        <dbReference type="ARBA" id="ARBA00023163"/>
    </source>
</evidence>
<keyword evidence="2" id="KW-0238">DNA-binding</keyword>
<keyword evidence="6" id="KW-1185">Reference proteome</keyword>
<dbReference type="InterPro" id="IPR039420">
    <property type="entry name" value="WalR-like"/>
</dbReference>
<dbReference type="Gene3D" id="3.40.50.2300">
    <property type="match status" value="1"/>
</dbReference>
<reference evidence="6" key="1">
    <citation type="journal article" date="2019" name="Int. J. Syst. Evol. Microbiol.">
        <title>The Global Catalogue of Microorganisms (GCM) 10K type strain sequencing project: providing services to taxonomists for standard genome sequencing and annotation.</title>
        <authorList>
            <consortium name="The Broad Institute Genomics Platform"/>
            <consortium name="The Broad Institute Genome Sequencing Center for Infectious Disease"/>
            <person name="Wu L."/>
            <person name="Ma J."/>
        </authorList>
    </citation>
    <scope>NUCLEOTIDE SEQUENCE [LARGE SCALE GENOMIC DNA]</scope>
    <source>
        <strain evidence="6">CGMCC 4.7683</strain>
    </source>
</reference>
<dbReference type="PANTHER" id="PTHR43214">
    <property type="entry name" value="TWO-COMPONENT RESPONSE REGULATOR"/>
    <property type="match status" value="1"/>
</dbReference>
<dbReference type="InterPro" id="IPR016032">
    <property type="entry name" value="Sig_transdc_resp-reg_C-effctor"/>
</dbReference>
<dbReference type="SUPFAM" id="SSF46894">
    <property type="entry name" value="C-terminal effector domain of the bipartite response regulators"/>
    <property type="match status" value="1"/>
</dbReference>
<evidence type="ECO:0000313" key="6">
    <source>
        <dbReference type="Proteomes" id="UP000635387"/>
    </source>
</evidence>
<dbReference type="Proteomes" id="UP000635387">
    <property type="component" value="Unassembled WGS sequence"/>
</dbReference>
<dbReference type="Pfam" id="PF00196">
    <property type="entry name" value="GerE"/>
    <property type="match status" value="1"/>
</dbReference>